<name>A0A6P1DLU9_9GAMM</name>
<evidence type="ECO:0000313" key="1">
    <source>
        <dbReference type="EMBL" id="NEX19227.1"/>
    </source>
</evidence>
<dbReference type="Proteomes" id="UP000471640">
    <property type="component" value="Unassembled WGS sequence"/>
</dbReference>
<reference evidence="2" key="1">
    <citation type="journal article" date="2020" name="Microbiol. Resour. Announc.">
        <title>Draft Genome Sequences of Thiorhodococcus mannitoliphagus and Thiorhodococcus minor, Purple Sulfur Photosynthetic Bacteria in the Gammaproteobacterial Family Chromatiaceae.</title>
        <authorList>
            <person name="Aviles F.A."/>
            <person name="Meyer T.E."/>
            <person name="Kyndt J.A."/>
        </authorList>
    </citation>
    <scope>NUCLEOTIDE SEQUENCE [LARGE SCALE GENOMIC DNA]</scope>
    <source>
        <strain evidence="2">DSM 18266</strain>
    </source>
</reference>
<reference evidence="1 2" key="2">
    <citation type="submission" date="2020-02" db="EMBL/GenBank/DDBJ databases">
        <title>Genome sequences of Thiorhodococcus mannitoliphagus and Thiorhodococcus minor, purple sulfur photosynthetic bacteria in the gammaproteobacterial family, Chromatiaceae.</title>
        <authorList>
            <person name="Aviles F.A."/>
            <person name="Meyer T.E."/>
            <person name="Kyndt J.A."/>
        </authorList>
    </citation>
    <scope>NUCLEOTIDE SEQUENCE [LARGE SCALE GENOMIC DNA]</scope>
    <source>
        <strain evidence="1 2">DSM 18266</strain>
    </source>
</reference>
<gene>
    <name evidence="1" type="ORF">G3480_02675</name>
</gene>
<dbReference type="EMBL" id="JAAIJR010000006">
    <property type="protein sequence ID" value="NEX19227.1"/>
    <property type="molecule type" value="Genomic_DNA"/>
</dbReference>
<accession>A0A6P1DLU9</accession>
<proteinExistence type="predicted"/>
<protein>
    <submittedName>
        <fullName evidence="1">Uncharacterized protein</fullName>
    </submittedName>
</protein>
<comment type="caution">
    <text evidence="1">The sequence shown here is derived from an EMBL/GenBank/DDBJ whole genome shotgun (WGS) entry which is preliminary data.</text>
</comment>
<keyword evidence="2" id="KW-1185">Reference proteome</keyword>
<evidence type="ECO:0000313" key="2">
    <source>
        <dbReference type="Proteomes" id="UP000471640"/>
    </source>
</evidence>
<organism evidence="1 2">
    <name type="scientific">Thiorhodococcus mannitoliphagus</name>
    <dbReference type="NCBI Taxonomy" id="329406"/>
    <lineage>
        <taxon>Bacteria</taxon>
        <taxon>Pseudomonadati</taxon>
        <taxon>Pseudomonadota</taxon>
        <taxon>Gammaproteobacteria</taxon>
        <taxon>Chromatiales</taxon>
        <taxon>Chromatiaceae</taxon>
        <taxon>Thiorhodococcus</taxon>
    </lineage>
</organism>
<dbReference type="AlphaFoldDB" id="A0A6P1DLU9"/>
<sequence length="92" mass="10700">MEKTMTNLPRTDSISELAEFWQTHDLTDFEDELTEISEPLFQRAEQVSIPLSAEDASALRAEARREQVSETDLVLRWVHERLHAQERSSTSR</sequence>